<evidence type="ECO:0000256" key="7">
    <source>
        <dbReference type="ARBA" id="ARBA00047899"/>
    </source>
</evidence>
<dbReference type="GO" id="GO:0050684">
    <property type="term" value="P:regulation of mRNA processing"/>
    <property type="evidence" value="ECO:0007669"/>
    <property type="project" value="TreeGrafter"/>
</dbReference>
<dbReference type="Gene3D" id="1.10.510.10">
    <property type="entry name" value="Transferase(Phosphotransferase) domain 1"/>
    <property type="match status" value="1"/>
</dbReference>
<dbReference type="PANTHER" id="PTHR47634">
    <property type="entry name" value="PROTEIN KINASE DOMAIN-CONTAINING PROTEIN-RELATED"/>
    <property type="match status" value="1"/>
</dbReference>
<accession>A0A4S8MSM8</accession>
<organism evidence="13 14">
    <name type="scientific">Dendrothele bispora (strain CBS 962.96)</name>
    <dbReference type="NCBI Taxonomy" id="1314807"/>
    <lineage>
        <taxon>Eukaryota</taxon>
        <taxon>Fungi</taxon>
        <taxon>Dikarya</taxon>
        <taxon>Basidiomycota</taxon>
        <taxon>Agaricomycotina</taxon>
        <taxon>Agaricomycetes</taxon>
        <taxon>Agaricomycetidae</taxon>
        <taxon>Agaricales</taxon>
        <taxon>Agaricales incertae sedis</taxon>
        <taxon>Dendrothele</taxon>
    </lineage>
</organism>
<evidence type="ECO:0000256" key="2">
    <source>
        <dbReference type="ARBA" id="ARBA00022527"/>
    </source>
</evidence>
<dbReference type="GO" id="GO:0000245">
    <property type="term" value="P:spliceosomal complex assembly"/>
    <property type="evidence" value="ECO:0007669"/>
    <property type="project" value="TreeGrafter"/>
</dbReference>
<dbReference type="AlphaFoldDB" id="A0A4S8MSM8"/>
<evidence type="ECO:0000313" key="13">
    <source>
        <dbReference type="EMBL" id="THV05659.1"/>
    </source>
</evidence>
<evidence type="ECO:0000256" key="10">
    <source>
        <dbReference type="RuleBase" id="RU000304"/>
    </source>
</evidence>
<dbReference type="InterPro" id="IPR051334">
    <property type="entry name" value="SRPK"/>
</dbReference>
<dbReference type="InterPro" id="IPR000719">
    <property type="entry name" value="Prot_kinase_dom"/>
</dbReference>
<keyword evidence="2 10" id="KW-0723">Serine/threonine-protein kinase</keyword>
<evidence type="ECO:0000256" key="6">
    <source>
        <dbReference type="ARBA" id="ARBA00022840"/>
    </source>
</evidence>
<evidence type="ECO:0000256" key="9">
    <source>
        <dbReference type="PROSITE-ProRule" id="PRU10141"/>
    </source>
</evidence>
<keyword evidence="6 9" id="KW-0067">ATP-binding</keyword>
<gene>
    <name evidence="13" type="ORF">K435DRAFT_646853</name>
</gene>
<dbReference type="FunFam" id="1.10.510.10:FF:000275">
    <property type="entry name" value="SRSF protein kinase 2 isoform X3"/>
    <property type="match status" value="1"/>
</dbReference>
<comment type="catalytic activity">
    <reaction evidence="8">
        <text>L-seryl-[protein] + ATP = O-phospho-L-seryl-[protein] + ADP + H(+)</text>
        <dbReference type="Rhea" id="RHEA:17989"/>
        <dbReference type="Rhea" id="RHEA-COMP:9863"/>
        <dbReference type="Rhea" id="RHEA-COMP:11604"/>
        <dbReference type="ChEBI" id="CHEBI:15378"/>
        <dbReference type="ChEBI" id="CHEBI:29999"/>
        <dbReference type="ChEBI" id="CHEBI:30616"/>
        <dbReference type="ChEBI" id="CHEBI:83421"/>
        <dbReference type="ChEBI" id="CHEBI:456216"/>
        <dbReference type="EC" id="2.7.11.1"/>
    </reaction>
</comment>
<keyword evidence="5 13" id="KW-0418">Kinase</keyword>
<dbReference type="EMBL" id="ML179048">
    <property type="protein sequence ID" value="THV05659.1"/>
    <property type="molecule type" value="Genomic_DNA"/>
</dbReference>
<keyword evidence="4 9" id="KW-0547">Nucleotide-binding</keyword>
<dbReference type="GO" id="GO:0005524">
    <property type="term" value="F:ATP binding"/>
    <property type="evidence" value="ECO:0007669"/>
    <property type="project" value="UniProtKB-UniRule"/>
</dbReference>
<sequence>MSHSTSESKAGSLSGFPEEDLRQEGQNNPGYFPARLGQPLEDGRFCIVRKLGWGQYSSVWLAKDNREDRFVALKILTCESTKAIKASDPEKRSDEVKMLQKIASSKPTHRGFEHSLALFNFFEFHGPCGDHICLVTEVLACSVDDIRKQGDSGDRRLSMDLTKRITKQILHALDYLHNHCDIIHGDIKHDNILCRPVDLSAVVAQELVAWPSVTYDCGTEIVPSITPVMTQSLPITTEPPLRADQVKVVLADVGHSHWRQHHFQEIIQPGALRAPEVILGYPWDTSVDIWNLGCLITELLIGFWLFEYHANGDKWNADEDHLARMTEALGFDFDPAFISKCEHGNKFFKADGSFAHFTAHEEPTWPLEKLLKTFASVDTKEGDVEAAERFSRRCLQLVPEKRASAQELIEDPWLADV</sequence>
<dbReference type="PANTHER" id="PTHR47634:SF9">
    <property type="entry name" value="PROTEIN KINASE DOMAIN-CONTAINING PROTEIN-RELATED"/>
    <property type="match status" value="1"/>
</dbReference>
<comment type="catalytic activity">
    <reaction evidence="7">
        <text>L-threonyl-[protein] + ATP = O-phospho-L-threonyl-[protein] + ADP + H(+)</text>
        <dbReference type="Rhea" id="RHEA:46608"/>
        <dbReference type="Rhea" id="RHEA-COMP:11060"/>
        <dbReference type="Rhea" id="RHEA-COMP:11605"/>
        <dbReference type="ChEBI" id="CHEBI:15378"/>
        <dbReference type="ChEBI" id="CHEBI:30013"/>
        <dbReference type="ChEBI" id="CHEBI:30616"/>
        <dbReference type="ChEBI" id="CHEBI:61977"/>
        <dbReference type="ChEBI" id="CHEBI:456216"/>
        <dbReference type="EC" id="2.7.11.1"/>
    </reaction>
</comment>
<dbReference type="PROSITE" id="PS00107">
    <property type="entry name" value="PROTEIN_KINASE_ATP"/>
    <property type="match status" value="1"/>
</dbReference>
<evidence type="ECO:0000256" key="3">
    <source>
        <dbReference type="ARBA" id="ARBA00022679"/>
    </source>
</evidence>
<keyword evidence="14" id="KW-1185">Reference proteome</keyword>
<dbReference type="PROSITE" id="PS50011">
    <property type="entry name" value="PROTEIN_KINASE_DOM"/>
    <property type="match status" value="1"/>
</dbReference>
<name>A0A4S8MSM8_DENBC</name>
<dbReference type="GO" id="GO:0005634">
    <property type="term" value="C:nucleus"/>
    <property type="evidence" value="ECO:0007669"/>
    <property type="project" value="TreeGrafter"/>
</dbReference>
<evidence type="ECO:0000259" key="12">
    <source>
        <dbReference type="PROSITE" id="PS50011"/>
    </source>
</evidence>
<evidence type="ECO:0000256" key="4">
    <source>
        <dbReference type="ARBA" id="ARBA00022741"/>
    </source>
</evidence>
<feature type="compositionally biased region" description="Polar residues" evidence="11">
    <location>
        <begin position="1"/>
        <end position="11"/>
    </location>
</feature>
<dbReference type="SMART" id="SM00220">
    <property type="entry name" value="S_TKc"/>
    <property type="match status" value="1"/>
</dbReference>
<dbReference type="SUPFAM" id="SSF56112">
    <property type="entry name" value="Protein kinase-like (PK-like)"/>
    <property type="match status" value="1"/>
</dbReference>
<protein>
    <recommendedName>
        <fullName evidence="1">non-specific serine/threonine protein kinase</fullName>
        <ecNumber evidence="1">2.7.11.1</ecNumber>
    </recommendedName>
</protein>
<dbReference type="InterPro" id="IPR011009">
    <property type="entry name" value="Kinase-like_dom_sf"/>
</dbReference>
<evidence type="ECO:0000313" key="14">
    <source>
        <dbReference type="Proteomes" id="UP000297245"/>
    </source>
</evidence>
<dbReference type="Proteomes" id="UP000297245">
    <property type="component" value="Unassembled WGS sequence"/>
</dbReference>
<dbReference type="PROSITE" id="PS00108">
    <property type="entry name" value="PROTEIN_KINASE_ST"/>
    <property type="match status" value="1"/>
</dbReference>
<dbReference type="InterPro" id="IPR008271">
    <property type="entry name" value="Ser/Thr_kinase_AS"/>
</dbReference>
<dbReference type="OrthoDB" id="5979581at2759"/>
<evidence type="ECO:0000256" key="8">
    <source>
        <dbReference type="ARBA" id="ARBA00048679"/>
    </source>
</evidence>
<proteinExistence type="inferred from homology"/>
<dbReference type="Gene3D" id="3.30.200.20">
    <property type="entry name" value="Phosphorylase Kinase, domain 1"/>
    <property type="match status" value="1"/>
</dbReference>
<comment type="similarity">
    <text evidence="10">Belongs to the protein kinase superfamily.</text>
</comment>
<evidence type="ECO:0000256" key="5">
    <source>
        <dbReference type="ARBA" id="ARBA00022777"/>
    </source>
</evidence>
<reference evidence="13 14" key="1">
    <citation type="journal article" date="2019" name="Nat. Ecol. Evol.">
        <title>Megaphylogeny resolves global patterns of mushroom evolution.</title>
        <authorList>
            <person name="Varga T."/>
            <person name="Krizsan K."/>
            <person name="Foldi C."/>
            <person name="Dima B."/>
            <person name="Sanchez-Garcia M."/>
            <person name="Sanchez-Ramirez S."/>
            <person name="Szollosi G.J."/>
            <person name="Szarkandi J.G."/>
            <person name="Papp V."/>
            <person name="Albert L."/>
            <person name="Andreopoulos W."/>
            <person name="Angelini C."/>
            <person name="Antonin V."/>
            <person name="Barry K.W."/>
            <person name="Bougher N.L."/>
            <person name="Buchanan P."/>
            <person name="Buyck B."/>
            <person name="Bense V."/>
            <person name="Catcheside P."/>
            <person name="Chovatia M."/>
            <person name="Cooper J."/>
            <person name="Damon W."/>
            <person name="Desjardin D."/>
            <person name="Finy P."/>
            <person name="Geml J."/>
            <person name="Haridas S."/>
            <person name="Hughes K."/>
            <person name="Justo A."/>
            <person name="Karasinski D."/>
            <person name="Kautmanova I."/>
            <person name="Kiss B."/>
            <person name="Kocsube S."/>
            <person name="Kotiranta H."/>
            <person name="LaButti K.M."/>
            <person name="Lechner B.E."/>
            <person name="Liimatainen K."/>
            <person name="Lipzen A."/>
            <person name="Lukacs Z."/>
            <person name="Mihaltcheva S."/>
            <person name="Morgado L.N."/>
            <person name="Niskanen T."/>
            <person name="Noordeloos M.E."/>
            <person name="Ohm R.A."/>
            <person name="Ortiz-Santana B."/>
            <person name="Ovrebo C."/>
            <person name="Racz N."/>
            <person name="Riley R."/>
            <person name="Savchenko A."/>
            <person name="Shiryaev A."/>
            <person name="Soop K."/>
            <person name="Spirin V."/>
            <person name="Szebenyi C."/>
            <person name="Tomsovsky M."/>
            <person name="Tulloss R.E."/>
            <person name="Uehling J."/>
            <person name="Grigoriev I.V."/>
            <person name="Vagvolgyi C."/>
            <person name="Papp T."/>
            <person name="Martin F.M."/>
            <person name="Miettinen O."/>
            <person name="Hibbett D.S."/>
            <person name="Nagy L.G."/>
        </authorList>
    </citation>
    <scope>NUCLEOTIDE SEQUENCE [LARGE SCALE GENOMIC DNA]</scope>
    <source>
        <strain evidence="13 14">CBS 962.96</strain>
    </source>
</reference>
<evidence type="ECO:0000256" key="1">
    <source>
        <dbReference type="ARBA" id="ARBA00012513"/>
    </source>
</evidence>
<evidence type="ECO:0000256" key="11">
    <source>
        <dbReference type="SAM" id="MobiDB-lite"/>
    </source>
</evidence>
<dbReference type="InterPro" id="IPR017441">
    <property type="entry name" value="Protein_kinase_ATP_BS"/>
</dbReference>
<dbReference type="EC" id="2.7.11.1" evidence="1"/>
<feature type="binding site" evidence="9">
    <location>
        <position position="74"/>
    </location>
    <ligand>
        <name>ATP</name>
        <dbReference type="ChEBI" id="CHEBI:30616"/>
    </ligand>
</feature>
<dbReference type="GO" id="GO:0004674">
    <property type="term" value="F:protein serine/threonine kinase activity"/>
    <property type="evidence" value="ECO:0007669"/>
    <property type="project" value="UniProtKB-KW"/>
</dbReference>
<dbReference type="Pfam" id="PF00069">
    <property type="entry name" value="Pkinase"/>
    <property type="match status" value="2"/>
</dbReference>
<feature type="domain" description="Protein kinase" evidence="12">
    <location>
        <begin position="45"/>
        <end position="414"/>
    </location>
</feature>
<keyword evidence="3" id="KW-0808">Transferase</keyword>
<dbReference type="GO" id="GO:0005737">
    <property type="term" value="C:cytoplasm"/>
    <property type="evidence" value="ECO:0007669"/>
    <property type="project" value="TreeGrafter"/>
</dbReference>
<feature type="region of interest" description="Disordered" evidence="11">
    <location>
        <begin position="1"/>
        <end position="34"/>
    </location>
</feature>